<dbReference type="InterPro" id="IPR017115">
    <property type="entry name" value="Tellurite_resistance_TerA"/>
</dbReference>
<dbReference type="Proteomes" id="UP000439113">
    <property type="component" value="Unassembled WGS sequence"/>
</dbReference>
<dbReference type="EMBL" id="WNKS01000008">
    <property type="protein sequence ID" value="MTV31575.1"/>
    <property type="molecule type" value="Genomic_DNA"/>
</dbReference>
<gene>
    <name evidence="3" type="ORF">GJ654_11280</name>
</gene>
<dbReference type="Pfam" id="PF02342">
    <property type="entry name" value="TerD"/>
    <property type="match status" value="1"/>
</dbReference>
<keyword evidence="1" id="KW-0778">Tellurium resistance</keyword>
<reference evidence="3 4" key="1">
    <citation type="submission" date="2019-11" db="EMBL/GenBank/DDBJ databases">
        <title>Whole-genome sequence of a Rhodoblastus acidophilus DSM 142.</title>
        <authorList>
            <person name="Kyndt J.A."/>
            <person name="Meyer T.E."/>
        </authorList>
    </citation>
    <scope>NUCLEOTIDE SEQUENCE [LARGE SCALE GENOMIC DNA]</scope>
    <source>
        <strain evidence="3 4">DSM 142</strain>
    </source>
</reference>
<proteinExistence type="predicted"/>
<feature type="domain" description="TerD" evidence="2">
    <location>
        <begin position="3"/>
        <end position="168"/>
    </location>
</feature>
<dbReference type="PANTHER" id="PTHR32097:SF3">
    <property type="entry name" value="TELLURITE RESISTANCE PROTEIN"/>
    <property type="match status" value="1"/>
</dbReference>
<accession>A0A6N8DPW1</accession>
<dbReference type="AlphaFoldDB" id="A0A6N8DPW1"/>
<dbReference type="CDD" id="cd06974">
    <property type="entry name" value="TerD_like"/>
    <property type="match status" value="2"/>
</dbReference>
<dbReference type="Gene3D" id="2.60.60.30">
    <property type="entry name" value="sav2460 like domains"/>
    <property type="match status" value="2"/>
</dbReference>
<dbReference type="PANTHER" id="PTHR32097">
    <property type="entry name" value="CAMP-BINDING PROTEIN 1-RELATED"/>
    <property type="match status" value="1"/>
</dbReference>
<evidence type="ECO:0000313" key="3">
    <source>
        <dbReference type="EMBL" id="MTV31575.1"/>
    </source>
</evidence>
<protein>
    <submittedName>
        <fullName evidence="3">Tellurium resistance protein TerA</fullName>
    </submittedName>
</protein>
<evidence type="ECO:0000259" key="2">
    <source>
        <dbReference type="Pfam" id="PF02342"/>
    </source>
</evidence>
<name>A0A6N8DPW1_RHOAC</name>
<organism evidence="3 4">
    <name type="scientific">Rhodoblastus acidophilus</name>
    <name type="common">Rhodopseudomonas acidophila</name>
    <dbReference type="NCBI Taxonomy" id="1074"/>
    <lineage>
        <taxon>Bacteria</taxon>
        <taxon>Pseudomonadati</taxon>
        <taxon>Pseudomonadota</taxon>
        <taxon>Alphaproteobacteria</taxon>
        <taxon>Hyphomicrobiales</taxon>
        <taxon>Rhodoblastaceae</taxon>
        <taxon>Rhodoblastus</taxon>
    </lineage>
</organism>
<dbReference type="RefSeq" id="WP_210350823.1">
    <property type="nucleotide sequence ID" value="NZ_JAOQNR010000009.1"/>
</dbReference>
<evidence type="ECO:0000256" key="1">
    <source>
        <dbReference type="ARBA" id="ARBA00022686"/>
    </source>
</evidence>
<dbReference type="GO" id="GO:0046690">
    <property type="term" value="P:response to tellurium ion"/>
    <property type="evidence" value="ECO:0007669"/>
    <property type="project" value="UniProtKB-KW"/>
</dbReference>
<dbReference type="InterPro" id="IPR051324">
    <property type="entry name" value="Stress/Tellurium_Resist"/>
</dbReference>
<sequence length="390" mass="41859">MPNLQKGENAPLPTTTPIVRIQIGRGSIVGDIDISAYLLGETGKVSGDPDMVFYGQRQSGDGAVRLTSSNDSETVFSLNLASAAARVQRIAFAATLPGEGVARPTFANAASVAFEIEGADPIRFPVPTEGAIETSMILGEIYRRNGVWKVRAVGQGFSGGLKPLAESFGVVVAEDPAPTPAPPPPPPPSAVSLSKVTLTKAQPKIDLTKKGDSFGEIRINLNWSAAPVKTGFFGRPRSVDLDLGCLYELRDGHRGGIQALGDSFGAFNFEPYIELSGDDRSGAVAEGEWLRINGARWGEIRRLLIYAFIYEGAPNWAATDGRITLYTPGAAPVEVPLEEGDSRKNMCAVALIENVDGQMRVSREVRYFNGHAEMDRSFHWGLRWVAGAKD</sequence>
<comment type="caution">
    <text evidence="3">The sequence shown here is derived from an EMBL/GenBank/DDBJ whole genome shotgun (WGS) entry which is preliminary data.</text>
</comment>
<dbReference type="InterPro" id="IPR003325">
    <property type="entry name" value="TerD"/>
</dbReference>
<evidence type="ECO:0000313" key="4">
    <source>
        <dbReference type="Proteomes" id="UP000439113"/>
    </source>
</evidence>
<dbReference type="PIRSF" id="PIRSF037118">
    <property type="entry name" value="Tellurite_resistance_TerA"/>
    <property type="match status" value="1"/>
</dbReference>